<evidence type="ECO:0000256" key="2">
    <source>
        <dbReference type="ARBA" id="ARBA00012438"/>
    </source>
</evidence>
<dbReference type="GO" id="GO:0000155">
    <property type="term" value="F:phosphorelay sensor kinase activity"/>
    <property type="evidence" value="ECO:0007669"/>
    <property type="project" value="InterPro"/>
</dbReference>
<evidence type="ECO:0000259" key="8">
    <source>
        <dbReference type="PROSITE" id="PS50109"/>
    </source>
</evidence>
<dbReference type="EMBL" id="BMKK01000001">
    <property type="protein sequence ID" value="GGD46110.1"/>
    <property type="molecule type" value="Genomic_DNA"/>
</dbReference>
<organism evidence="9 10">
    <name type="scientific">Emticicia aquatilis</name>
    <dbReference type="NCBI Taxonomy" id="1537369"/>
    <lineage>
        <taxon>Bacteria</taxon>
        <taxon>Pseudomonadati</taxon>
        <taxon>Bacteroidota</taxon>
        <taxon>Cytophagia</taxon>
        <taxon>Cytophagales</taxon>
        <taxon>Leadbetterellaceae</taxon>
        <taxon>Emticicia</taxon>
    </lineage>
</organism>
<reference evidence="9" key="1">
    <citation type="journal article" date="2014" name="Int. J. Syst. Evol. Microbiol.">
        <title>Complete genome sequence of Corynebacterium casei LMG S-19264T (=DSM 44701T), isolated from a smear-ripened cheese.</title>
        <authorList>
            <consortium name="US DOE Joint Genome Institute (JGI-PGF)"/>
            <person name="Walter F."/>
            <person name="Albersmeier A."/>
            <person name="Kalinowski J."/>
            <person name="Ruckert C."/>
        </authorList>
    </citation>
    <scope>NUCLEOTIDE SEQUENCE</scope>
    <source>
        <strain evidence="9">CGMCC 1.15958</strain>
    </source>
</reference>
<keyword evidence="10" id="KW-1185">Reference proteome</keyword>
<name>A0A917DKI5_9BACT</name>
<dbReference type="Gene3D" id="3.30.565.10">
    <property type="entry name" value="Histidine kinase-like ATPase, C-terminal domain"/>
    <property type="match status" value="1"/>
</dbReference>
<dbReference type="InterPro" id="IPR036097">
    <property type="entry name" value="HisK_dim/P_sf"/>
</dbReference>
<dbReference type="GO" id="GO:0016036">
    <property type="term" value="P:cellular response to phosphate starvation"/>
    <property type="evidence" value="ECO:0007669"/>
    <property type="project" value="TreeGrafter"/>
</dbReference>
<keyword evidence="5 9" id="KW-0418">Kinase</keyword>
<evidence type="ECO:0000256" key="5">
    <source>
        <dbReference type="ARBA" id="ARBA00022777"/>
    </source>
</evidence>
<feature type="transmembrane region" description="Helical" evidence="7">
    <location>
        <begin position="33"/>
        <end position="59"/>
    </location>
</feature>
<dbReference type="InterPro" id="IPR003661">
    <property type="entry name" value="HisK_dim/P_dom"/>
</dbReference>
<dbReference type="Pfam" id="PF02518">
    <property type="entry name" value="HATPase_c"/>
    <property type="match status" value="1"/>
</dbReference>
<dbReference type="EC" id="2.7.13.3" evidence="2"/>
<dbReference type="SUPFAM" id="SSF55874">
    <property type="entry name" value="ATPase domain of HSP90 chaperone/DNA topoisomerase II/histidine kinase"/>
    <property type="match status" value="1"/>
</dbReference>
<dbReference type="SMART" id="SM00388">
    <property type="entry name" value="HisKA"/>
    <property type="match status" value="1"/>
</dbReference>
<keyword evidence="7" id="KW-1133">Transmembrane helix</keyword>
<dbReference type="GO" id="GO:0004721">
    <property type="term" value="F:phosphoprotein phosphatase activity"/>
    <property type="evidence" value="ECO:0007669"/>
    <property type="project" value="TreeGrafter"/>
</dbReference>
<evidence type="ECO:0000256" key="6">
    <source>
        <dbReference type="ARBA" id="ARBA00023012"/>
    </source>
</evidence>
<dbReference type="Pfam" id="PF00512">
    <property type="entry name" value="HisKA"/>
    <property type="match status" value="1"/>
</dbReference>
<dbReference type="CDD" id="cd00082">
    <property type="entry name" value="HisKA"/>
    <property type="match status" value="1"/>
</dbReference>
<keyword evidence="7" id="KW-0472">Membrane</keyword>
<dbReference type="InterPro" id="IPR036890">
    <property type="entry name" value="HATPase_C_sf"/>
</dbReference>
<keyword evidence="6" id="KW-0902">Two-component regulatory system</keyword>
<reference evidence="9" key="2">
    <citation type="submission" date="2020-09" db="EMBL/GenBank/DDBJ databases">
        <authorList>
            <person name="Sun Q."/>
            <person name="Zhou Y."/>
        </authorList>
    </citation>
    <scope>NUCLEOTIDE SEQUENCE</scope>
    <source>
        <strain evidence="9">CGMCC 1.15958</strain>
    </source>
</reference>
<dbReference type="InterPro" id="IPR004358">
    <property type="entry name" value="Sig_transdc_His_kin-like_C"/>
</dbReference>
<evidence type="ECO:0000256" key="1">
    <source>
        <dbReference type="ARBA" id="ARBA00000085"/>
    </source>
</evidence>
<feature type="transmembrane region" description="Helical" evidence="7">
    <location>
        <begin position="7"/>
        <end position="27"/>
    </location>
</feature>
<dbReference type="SMART" id="SM00387">
    <property type="entry name" value="HATPase_c"/>
    <property type="match status" value="1"/>
</dbReference>
<feature type="domain" description="Histidine kinase" evidence="8">
    <location>
        <begin position="125"/>
        <end position="344"/>
    </location>
</feature>
<protein>
    <recommendedName>
        <fullName evidence="2">histidine kinase</fullName>
        <ecNumber evidence="2">2.7.13.3</ecNumber>
    </recommendedName>
</protein>
<dbReference type="GO" id="GO:0005886">
    <property type="term" value="C:plasma membrane"/>
    <property type="evidence" value="ECO:0007669"/>
    <property type="project" value="TreeGrafter"/>
</dbReference>
<evidence type="ECO:0000256" key="4">
    <source>
        <dbReference type="ARBA" id="ARBA00022679"/>
    </source>
</evidence>
<sequence>MSFSPRIIAFFLAIFITLISVAFLSFVPDVTVAMLFVVGVACFFATFFLVFYTIDILVFREVEQISKTIQQLKIRDFDISRKSLLKSVNPIKKLNTEISTYVAKKQTEIEELKKMELFRREFLADVSHELKTPIFAAQGFIHTLIDGAKDDPKTLDRFLNRAAKSIDGLDALVRDLVTLSQVEKGDLKMHFEQIDLKIITQEIFEQLEHKAESRGVTLKIKPKTLEKALVKADKQRITQVLTNLIDNAIKYGKDNGKVVVEIEEDKKHFHVSVEDDGPGIQPEHISRIFERFYRVDKSRSRDTGGTGLGLAIVKHILNAHNSKITVTSKIDKGTTFKFKLAKIIESSTENITDSEQLIAK</sequence>
<keyword evidence="4" id="KW-0808">Transferase</keyword>
<dbReference type="Proteomes" id="UP000609064">
    <property type="component" value="Unassembled WGS sequence"/>
</dbReference>
<proteinExistence type="predicted"/>
<dbReference type="InterPro" id="IPR005467">
    <property type="entry name" value="His_kinase_dom"/>
</dbReference>
<evidence type="ECO:0000256" key="3">
    <source>
        <dbReference type="ARBA" id="ARBA00022553"/>
    </source>
</evidence>
<dbReference type="InterPro" id="IPR003594">
    <property type="entry name" value="HATPase_dom"/>
</dbReference>
<gene>
    <name evidence="9" type="primary">phoR</name>
    <name evidence="9" type="ORF">GCM10011514_07670</name>
</gene>
<dbReference type="FunFam" id="3.30.565.10:FF:000006">
    <property type="entry name" value="Sensor histidine kinase WalK"/>
    <property type="match status" value="1"/>
</dbReference>
<dbReference type="CDD" id="cd00075">
    <property type="entry name" value="HATPase"/>
    <property type="match status" value="1"/>
</dbReference>
<keyword evidence="7" id="KW-0812">Transmembrane</keyword>
<dbReference type="Gene3D" id="1.10.287.130">
    <property type="match status" value="1"/>
</dbReference>
<dbReference type="InterPro" id="IPR050351">
    <property type="entry name" value="BphY/WalK/GraS-like"/>
</dbReference>
<dbReference type="AlphaFoldDB" id="A0A917DKI5"/>
<dbReference type="PRINTS" id="PR00344">
    <property type="entry name" value="BCTRLSENSOR"/>
</dbReference>
<dbReference type="PROSITE" id="PS50109">
    <property type="entry name" value="HIS_KIN"/>
    <property type="match status" value="1"/>
</dbReference>
<evidence type="ECO:0000313" key="10">
    <source>
        <dbReference type="Proteomes" id="UP000609064"/>
    </source>
</evidence>
<comment type="catalytic activity">
    <reaction evidence="1">
        <text>ATP + protein L-histidine = ADP + protein N-phospho-L-histidine.</text>
        <dbReference type="EC" id="2.7.13.3"/>
    </reaction>
</comment>
<accession>A0A917DKI5</accession>
<evidence type="ECO:0000313" key="9">
    <source>
        <dbReference type="EMBL" id="GGD46110.1"/>
    </source>
</evidence>
<comment type="caution">
    <text evidence="9">The sequence shown here is derived from an EMBL/GenBank/DDBJ whole genome shotgun (WGS) entry which is preliminary data.</text>
</comment>
<evidence type="ECO:0000256" key="7">
    <source>
        <dbReference type="SAM" id="Phobius"/>
    </source>
</evidence>
<dbReference type="PANTHER" id="PTHR45453">
    <property type="entry name" value="PHOSPHATE REGULON SENSOR PROTEIN PHOR"/>
    <property type="match status" value="1"/>
</dbReference>
<dbReference type="SUPFAM" id="SSF47384">
    <property type="entry name" value="Homodimeric domain of signal transducing histidine kinase"/>
    <property type="match status" value="1"/>
</dbReference>
<dbReference type="PANTHER" id="PTHR45453:SF1">
    <property type="entry name" value="PHOSPHATE REGULON SENSOR PROTEIN PHOR"/>
    <property type="match status" value="1"/>
</dbReference>
<keyword evidence="3" id="KW-0597">Phosphoprotein</keyword>
<dbReference type="RefSeq" id="WP_188764693.1">
    <property type="nucleotide sequence ID" value="NZ_BMKK01000001.1"/>
</dbReference>